<dbReference type="FunFam" id="3.30.1360.40:FF:000001">
    <property type="entry name" value="Ribosome-recycling factor"/>
    <property type="match status" value="1"/>
</dbReference>
<evidence type="ECO:0000259" key="7">
    <source>
        <dbReference type="Pfam" id="PF01765"/>
    </source>
</evidence>
<dbReference type="SUPFAM" id="SSF55194">
    <property type="entry name" value="Ribosome recycling factor, RRF"/>
    <property type="match status" value="1"/>
</dbReference>
<name>A0A451DCL7_9GAMM</name>
<keyword evidence="4 6" id="KW-0648">Protein biosynthesis</keyword>
<comment type="function">
    <text evidence="5 6">Responsible for the release of ribosomes from messenger RNA at the termination of protein biosynthesis. May increase the efficiency of translation by recycling ribosomes from one round of translation to another.</text>
</comment>
<dbReference type="Pfam" id="PF01765">
    <property type="entry name" value="RRF"/>
    <property type="match status" value="1"/>
</dbReference>
<dbReference type="Proteomes" id="UP000294418">
    <property type="component" value="Chromosome"/>
</dbReference>
<dbReference type="Gene3D" id="3.30.1360.40">
    <property type="match status" value="1"/>
</dbReference>
<evidence type="ECO:0000256" key="3">
    <source>
        <dbReference type="ARBA" id="ARBA00022490"/>
    </source>
</evidence>
<dbReference type="FunFam" id="1.10.132.20:FF:000001">
    <property type="entry name" value="Ribosome-recycling factor"/>
    <property type="match status" value="1"/>
</dbReference>
<dbReference type="PANTHER" id="PTHR20982:SF3">
    <property type="entry name" value="MITOCHONDRIAL RIBOSOME RECYCLING FACTOR PSEUDO 1"/>
    <property type="match status" value="1"/>
</dbReference>
<evidence type="ECO:0000256" key="5">
    <source>
        <dbReference type="ARBA" id="ARBA00025050"/>
    </source>
</evidence>
<dbReference type="PANTHER" id="PTHR20982">
    <property type="entry name" value="RIBOSOME RECYCLING FACTOR"/>
    <property type="match status" value="1"/>
</dbReference>
<proteinExistence type="inferred from homology"/>
<dbReference type="InterPro" id="IPR002661">
    <property type="entry name" value="Ribosome_recyc_fac"/>
</dbReference>
<keyword evidence="3 6" id="KW-0963">Cytoplasm</keyword>
<feature type="domain" description="Ribosome recycling factor" evidence="7">
    <location>
        <begin position="22"/>
        <end position="183"/>
    </location>
</feature>
<dbReference type="Gene3D" id="1.10.132.20">
    <property type="entry name" value="Ribosome-recycling factor"/>
    <property type="match status" value="1"/>
</dbReference>
<dbReference type="EMBL" id="LR217720">
    <property type="protein sequence ID" value="VFP84095.1"/>
    <property type="molecule type" value="Genomic_DNA"/>
</dbReference>
<dbReference type="OrthoDB" id="9804006at2"/>
<dbReference type="GO" id="GO:0002184">
    <property type="term" value="P:cytoplasmic translational termination"/>
    <property type="evidence" value="ECO:0007669"/>
    <property type="project" value="TreeGrafter"/>
</dbReference>
<reference evidence="8 9" key="1">
    <citation type="submission" date="2019-02" db="EMBL/GenBank/DDBJ databases">
        <authorList>
            <person name="Manzano-Marin A."/>
            <person name="Manzano-Marin A."/>
        </authorList>
    </citation>
    <scope>NUCLEOTIDE SEQUENCE [LARGE SCALE GENOMIC DNA]</scope>
    <source>
        <strain evidence="8 9">ErCilaricifoliae</strain>
    </source>
</reference>
<evidence type="ECO:0000256" key="2">
    <source>
        <dbReference type="ARBA" id="ARBA00005912"/>
    </source>
</evidence>
<gene>
    <name evidence="6 8" type="primary">frr</name>
    <name evidence="8" type="ORF">ERCILAFE3058_194</name>
</gene>
<dbReference type="CDD" id="cd00520">
    <property type="entry name" value="RRF"/>
    <property type="match status" value="1"/>
</dbReference>
<organism evidence="8 9">
    <name type="scientific">Candidatus Erwinia haradaeae</name>
    <dbReference type="NCBI Taxonomy" id="1922217"/>
    <lineage>
        <taxon>Bacteria</taxon>
        <taxon>Pseudomonadati</taxon>
        <taxon>Pseudomonadota</taxon>
        <taxon>Gammaproteobacteria</taxon>
        <taxon>Enterobacterales</taxon>
        <taxon>Erwiniaceae</taxon>
        <taxon>Erwinia</taxon>
    </lineage>
</organism>
<dbReference type="InterPro" id="IPR023584">
    <property type="entry name" value="Ribosome_recyc_fac_dom"/>
</dbReference>
<evidence type="ECO:0000313" key="9">
    <source>
        <dbReference type="Proteomes" id="UP000294418"/>
    </source>
</evidence>
<dbReference type="InterPro" id="IPR036191">
    <property type="entry name" value="RRF_sf"/>
</dbReference>
<dbReference type="STRING" id="1922217.GCA_900143135_00191"/>
<evidence type="ECO:0000256" key="6">
    <source>
        <dbReference type="HAMAP-Rule" id="MF_00040"/>
    </source>
</evidence>
<protein>
    <recommendedName>
        <fullName evidence="6">Ribosome-recycling factor</fullName>
        <shortName evidence="6">RRF</shortName>
    </recommendedName>
    <alternativeName>
        <fullName evidence="6">Ribosome-releasing factor</fullName>
    </alternativeName>
</protein>
<evidence type="ECO:0000256" key="1">
    <source>
        <dbReference type="ARBA" id="ARBA00004496"/>
    </source>
</evidence>
<comment type="subcellular location">
    <subcellularLocation>
        <location evidence="1 6">Cytoplasm</location>
    </subcellularLocation>
</comment>
<dbReference type="NCBIfam" id="TIGR00496">
    <property type="entry name" value="frr"/>
    <property type="match status" value="1"/>
</dbReference>
<accession>A0A451DCL7</accession>
<dbReference type="GO" id="GO:0043023">
    <property type="term" value="F:ribosomal large subunit binding"/>
    <property type="evidence" value="ECO:0007669"/>
    <property type="project" value="TreeGrafter"/>
</dbReference>
<evidence type="ECO:0000256" key="4">
    <source>
        <dbReference type="ARBA" id="ARBA00022917"/>
    </source>
</evidence>
<dbReference type="RefSeq" id="WP_157989622.1">
    <property type="nucleotide sequence ID" value="NZ_LR217720.1"/>
</dbReference>
<sequence length="185" mass="21135">MINTIQNDTEMRMQKCVAVFIQNIRKIRTGRASPSILDGIIIDYYGAPTPLLQLANITVENSLTLKINVFDRSMISVVEKAIMTSDLGLNPSSIGSDIRVQLPSLTTERRHKLIKVVRSESEQGRVSIRNIRRDANDQVKVLVKNKKISEEDEHRSQERVQKITDAFIKKIDKILSEKEMEILDF</sequence>
<dbReference type="AlphaFoldDB" id="A0A451DCL7"/>
<dbReference type="GO" id="GO:0005829">
    <property type="term" value="C:cytosol"/>
    <property type="evidence" value="ECO:0007669"/>
    <property type="project" value="GOC"/>
</dbReference>
<comment type="similarity">
    <text evidence="2 6">Belongs to the RRF family.</text>
</comment>
<evidence type="ECO:0000313" key="8">
    <source>
        <dbReference type="EMBL" id="VFP84095.1"/>
    </source>
</evidence>
<dbReference type="HAMAP" id="MF_00040">
    <property type="entry name" value="RRF"/>
    <property type="match status" value="1"/>
</dbReference>